<dbReference type="Proteomes" id="UP000324159">
    <property type="component" value="Unassembled WGS sequence"/>
</dbReference>
<dbReference type="GO" id="GO:0003676">
    <property type="term" value="F:nucleic acid binding"/>
    <property type="evidence" value="ECO:0007669"/>
    <property type="project" value="InterPro"/>
</dbReference>
<evidence type="ECO:0000313" key="4">
    <source>
        <dbReference type="Proteomes" id="UP000324159"/>
    </source>
</evidence>
<comment type="caution">
    <text evidence="3">The sequence shown here is derived from an EMBL/GenBank/DDBJ whole genome shotgun (WGS) entry which is preliminary data.</text>
</comment>
<dbReference type="CDD" id="cd02440">
    <property type="entry name" value="AdoMet_MTases"/>
    <property type="match status" value="1"/>
</dbReference>
<dbReference type="OrthoDB" id="9803017at2"/>
<dbReference type="Pfam" id="PF03602">
    <property type="entry name" value="Cons_hypoth95"/>
    <property type="match status" value="1"/>
</dbReference>
<evidence type="ECO:0000313" key="3">
    <source>
        <dbReference type="EMBL" id="TYP00308.1"/>
    </source>
</evidence>
<dbReference type="GO" id="GO:0031167">
    <property type="term" value="P:rRNA methylation"/>
    <property type="evidence" value="ECO:0007669"/>
    <property type="project" value="InterPro"/>
</dbReference>
<dbReference type="InterPro" id="IPR029063">
    <property type="entry name" value="SAM-dependent_MTases_sf"/>
</dbReference>
<keyword evidence="2 3" id="KW-0808">Transferase</keyword>
<dbReference type="InterPro" id="IPR002052">
    <property type="entry name" value="DNA_methylase_N6_adenine_CS"/>
</dbReference>
<keyword evidence="4" id="KW-1185">Reference proteome</keyword>
<sequence>MRVISGTARGHRLATFTGRDVRPTPDRVREAVFNMLASRLDSFDDCRVLDLFAGSGAMGIEALSRGAREALFIDNGATAARIVGKNLAHCRMSDRGRLLRADVVKSLGRLAGEKYDLIFMDPPYHSGLAERVLQQLAEADLLAEAGLIVVETDRKEPPTGAPLRLQRLLERRFGRVRIEFFTHED</sequence>
<proteinExistence type="predicted"/>
<organism evidence="3 4">
    <name type="scientific">Geothermobacter ehrlichii</name>
    <dbReference type="NCBI Taxonomy" id="213224"/>
    <lineage>
        <taxon>Bacteria</taxon>
        <taxon>Pseudomonadati</taxon>
        <taxon>Thermodesulfobacteriota</taxon>
        <taxon>Desulfuromonadia</taxon>
        <taxon>Desulfuromonadales</taxon>
        <taxon>Geothermobacteraceae</taxon>
        <taxon>Geothermobacter</taxon>
    </lineage>
</organism>
<keyword evidence="1 3" id="KW-0489">Methyltransferase</keyword>
<accession>A0A5D3WP30</accession>
<evidence type="ECO:0000256" key="2">
    <source>
        <dbReference type="ARBA" id="ARBA00022679"/>
    </source>
</evidence>
<evidence type="ECO:0000256" key="1">
    <source>
        <dbReference type="ARBA" id="ARBA00022603"/>
    </source>
</evidence>
<dbReference type="NCBIfam" id="TIGR00095">
    <property type="entry name" value="16S rRNA (guanine(966)-N(2))-methyltransferase RsmD"/>
    <property type="match status" value="1"/>
</dbReference>
<dbReference type="InterPro" id="IPR004398">
    <property type="entry name" value="RNA_MeTrfase_RsmD"/>
</dbReference>
<dbReference type="SUPFAM" id="SSF53335">
    <property type="entry name" value="S-adenosyl-L-methionine-dependent methyltransferases"/>
    <property type="match status" value="1"/>
</dbReference>
<dbReference type="AlphaFoldDB" id="A0A5D3WP30"/>
<name>A0A5D3WP30_9BACT</name>
<dbReference type="PANTHER" id="PTHR43542">
    <property type="entry name" value="METHYLTRANSFERASE"/>
    <property type="match status" value="1"/>
</dbReference>
<dbReference type="GO" id="GO:0008168">
    <property type="term" value="F:methyltransferase activity"/>
    <property type="evidence" value="ECO:0007669"/>
    <property type="project" value="UniProtKB-KW"/>
</dbReference>
<reference evidence="3 4" key="1">
    <citation type="submission" date="2019-07" db="EMBL/GenBank/DDBJ databases">
        <title>Genomic Encyclopedia of Type Strains, Phase IV (KMG-IV): sequencing the most valuable type-strain genomes for metagenomic binning, comparative biology and taxonomic classification.</title>
        <authorList>
            <person name="Goeker M."/>
        </authorList>
    </citation>
    <scope>NUCLEOTIDE SEQUENCE [LARGE SCALE GENOMIC DNA]</scope>
    <source>
        <strain evidence="3 4">SS015</strain>
    </source>
</reference>
<protein>
    <submittedName>
        <fullName evidence="3">16S rRNA (Guanine(966)-N(2))-methyltransferase RsmD</fullName>
    </submittedName>
</protein>
<dbReference type="PIRSF" id="PIRSF004553">
    <property type="entry name" value="CHP00095"/>
    <property type="match status" value="1"/>
</dbReference>
<dbReference type="PANTHER" id="PTHR43542:SF1">
    <property type="entry name" value="METHYLTRANSFERASE"/>
    <property type="match status" value="1"/>
</dbReference>
<dbReference type="Gene3D" id="3.40.50.150">
    <property type="entry name" value="Vaccinia Virus protein VP39"/>
    <property type="match status" value="1"/>
</dbReference>
<gene>
    <name evidence="3" type="ORF">EDC39_101474</name>
</gene>
<dbReference type="RefSeq" id="WP_148894500.1">
    <property type="nucleotide sequence ID" value="NZ_VNIB01000001.1"/>
</dbReference>
<dbReference type="EMBL" id="VNIB01000001">
    <property type="protein sequence ID" value="TYP00308.1"/>
    <property type="molecule type" value="Genomic_DNA"/>
</dbReference>
<dbReference type="PROSITE" id="PS00092">
    <property type="entry name" value="N6_MTASE"/>
    <property type="match status" value="1"/>
</dbReference>